<evidence type="ECO:0000313" key="2">
    <source>
        <dbReference type="Proteomes" id="UP000325684"/>
    </source>
</evidence>
<dbReference type="AlphaFoldDB" id="A0A5N3PA59"/>
<dbReference type="InterPro" id="IPR029044">
    <property type="entry name" value="Nucleotide-diphossugar_trans"/>
</dbReference>
<evidence type="ECO:0008006" key="3">
    <source>
        <dbReference type="Google" id="ProtNLM"/>
    </source>
</evidence>
<comment type="caution">
    <text evidence="1">The sequence shown here is derived from an EMBL/GenBank/DDBJ whole genome shotgun (WGS) entry which is preliminary data.</text>
</comment>
<gene>
    <name evidence="1" type="ORF">FEZ63_13330</name>
</gene>
<dbReference type="Proteomes" id="UP000325684">
    <property type="component" value="Unassembled WGS sequence"/>
</dbReference>
<dbReference type="OrthoDB" id="9783791at2"/>
<accession>A0A5N3PA59</accession>
<evidence type="ECO:0000313" key="1">
    <source>
        <dbReference type="EMBL" id="KAB0266629.1"/>
    </source>
</evidence>
<dbReference type="SUPFAM" id="SSF53448">
    <property type="entry name" value="Nucleotide-diphospho-sugar transferases"/>
    <property type="match status" value="1"/>
</dbReference>
<proteinExistence type="predicted"/>
<organism evidence="1 2">
    <name type="scientific">Microvirga brassicacearum</name>
    <dbReference type="NCBI Taxonomy" id="2580413"/>
    <lineage>
        <taxon>Bacteria</taxon>
        <taxon>Pseudomonadati</taxon>
        <taxon>Pseudomonadota</taxon>
        <taxon>Alphaproteobacteria</taxon>
        <taxon>Hyphomicrobiales</taxon>
        <taxon>Methylobacteriaceae</taxon>
        <taxon>Microvirga</taxon>
    </lineage>
</organism>
<sequence length="720" mass="77301">MTLPLDGETALAAPIGDDLVLICGVAASMSSPAPVLLNGDPTLAMTATVATWRRHGAPPEAAIGFVAIVPLKIAGRLRLRSIVLRCDGQPVRYTLVKRAVPLTKLMPILSQDAGEHIADVADTMAQALMKGRSNTARVAAAMSLLAATARNDGYVEVMGPADSGEIFLQGWSNALPVDQSRVFVAHDGYHAAELTAATVARDDLGGGAQGFVGLLAAADVPFDIERLKHLFFRTAEGWRTLEIYQRRVLLASTDVPAHIRDVLPRASAGTETLQLLRRAGERFDGRDTVSLLDKPIRLGMDLVVDVPGGGLLVSGWMLDPEGSVDSVILRASGGGAPVHASWTRLPRPDVTAAFEQNDLFAGCIDPRRHDHGFLAFVPGLSSADDEPVYFELSVESNALAFYPLKPVRALSRRALERLVSTLDPRMSGGVKAIERHIGPMMQALDHPAPRIVEMRDFEFDDSASRTALVMGAGLDTEEVSVALSLLALDPEVADMPIVVCVPIATFGDIASEVQRLSAFYGLSVRLIAADGVQDACDAFEAAIGGTKAETLVLLESGVLPRQPGWVARMQRAYNARGGKVLISPTIVFEDDSIRFAGTWLDDTERLLVDRFIGYPRDVVRGAEAMEVIAGTTACCIVSRAALASTGGFGRTYLGVAEKGRDLCLKLKLAGIPSLWLPEVEMVAADEDHGGSGLAWRRLAQRIDRWSFNRRWSLLVANMRG</sequence>
<name>A0A5N3PA59_9HYPH</name>
<dbReference type="EMBL" id="VCMV01000020">
    <property type="protein sequence ID" value="KAB0266629.1"/>
    <property type="molecule type" value="Genomic_DNA"/>
</dbReference>
<reference evidence="1 2" key="1">
    <citation type="journal article" date="2019" name="Microorganisms">
        <title>Genome Insights into the Novel Species Microvirga brassicacearum, a Rapeseed Endophyte with Biotechnological Potential.</title>
        <authorList>
            <person name="Jimenez-Gomez A."/>
            <person name="Saati-Santamaria Z."/>
            <person name="Igual J.M."/>
            <person name="Rivas R."/>
            <person name="Mateos P.F."/>
            <person name="Garcia-Fraile P."/>
        </authorList>
    </citation>
    <scope>NUCLEOTIDE SEQUENCE [LARGE SCALE GENOMIC DNA]</scope>
    <source>
        <strain evidence="1 2">CDVBN77</strain>
    </source>
</reference>
<protein>
    <recommendedName>
        <fullName evidence="3">Glycosyltransferase family 2 protein</fullName>
    </recommendedName>
</protein>
<keyword evidence="2" id="KW-1185">Reference proteome</keyword>
<dbReference type="Gene3D" id="3.90.550.10">
    <property type="entry name" value="Spore Coat Polysaccharide Biosynthesis Protein SpsA, Chain A"/>
    <property type="match status" value="1"/>
</dbReference>